<name>W2NYK0_PHYNI</name>
<dbReference type="EMBL" id="KI691529">
    <property type="protein sequence ID" value="ETM52729.1"/>
    <property type="molecule type" value="Genomic_DNA"/>
</dbReference>
<organism evidence="3">
    <name type="scientific">Phytophthora nicotianae</name>
    <name type="common">Potato buckeye rot agent</name>
    <name type="synonym">Phytophthora parasitica</name>
    <dbReference type="NCBI Taxonomy" id="4792"/>
    <lineage>
        <taxon>Eukaryota</taxon>
        <taxon>Sar</taxon>
        <taxon>Stramenopiles</taxon>
        <taxon>Oomycota</taxon>
        <taxon>Peronosporomycetes</taxon>
        <taxon>Peronosporales</taxon>
        <taxon>Peronosporaceae</taxon>
        <taxon>Phytophthora</taxon>
    </lineage>
</organism>
<reference evidence="3" key="2">
    <citation type="submission" date="2013-11" db="EMBL/GenBank/DDBJ databases">
        <title>The Genome Sequence of Phytophthora parasitica IAC_01/95.</title>
        <authorList>
            <consortium name="The Broad Institute Genomics Platform"/>
            <person name="Russ C."/>
            <person name="Tyler B."/>
            <person name="Panabieres F."/>
            <person name="Shan W."/>
            <person name="Tripathy S."/>
            <person name="Grunwald N."/>
            <person name="Machado M."/>
            <person name="Johnson C.S."/>
            <person name="Arredondo F."/>
            <person name="Hong C."/>
            <person name="Coffey M."/>
            <person name="Young S.K."/>
            <person name="Zeng Q."/>
            <person name="Gargeya S."/>
            <person name="Fitzgerald M."/>
            <person name="Abouelleil A."/>
            <person name="Alvarado L."/>
            <person name="Chapman S.B."/>
            <person name="Gainer-Dewar J."/>
            <person name="Goldberg J."/>
            <person name="Griggs A."/>
            <person name="Gujja S."/>
            <person name="Hansen M."/>
            <person name="Howarth C."/>
            <person name="Imamovic A."/>
            <person name="Ireland A."/>
            <person name="Larimer J."/>
            <person name="McCowan C."/>
            <person name="Murphy C."/>
            <person name="Pearson M."/>
            <person name="Poon T.W."/>
            <person name="Priest M."/>
            <person name="Roberts A."/>
            <person name="Saif S."/>
            <person name="Shea T."/>
            <person name="Sykes S."/>
            <person name="Wortman J."/>
            <person name="Nusbaum C."/>
            <person name="Birren B."/>
        </authorList>
    </citation>
    <scope>NUCLEOTIDE SEQUENCE [LARGE SCALE GENOMIC DNA]</scope>
    <source>
        <strain evidence="3">IAC_01/95</strain>
    </source>
</reference>
<gene>
    <name evidence="3" type="ORF">L914_03696</name>
    <name evidence="2" type="ORF">L915_03730</name>
</gene>
<feature type="region of interest" description="Disordered" evidence="1">
    <location>
        <begin position="1"/>
        <end position="57"/>
    </location>
</feature>
<dbReference type="AlphaFoldDB" id="W2NYK0"/>
<evidence type="ECO:0000256" key="1">
    <source>
        <dbReference type="SAM" id="MobiDB-lite"/>
    </source>
</evidence>
<evidence type="ECO:0000313" key="3">
    <source>
        <dbReference type="EMBL" id="ETM52729.1"/>
    </source>
</evidence>
<dbReference type="VEuPathDB" id="FungiDB:PPTG_22290"/>
<proteinExistence type="predicted"/>
<reference evidence="2" key="1">
    <citation type="submission" date="2013-11" db="EMBL/GenBank/DDBJ databases">
        <title>The Genome Sequence of Phytophthora parasitica CJ02B3.</title>
        <authorList>
            <consortium name="The Broad Institute Genomics Platform"/>
            <person name="Russ C."/>
            <person name="Tyler B."/>
            <person name="Panabieres F."/>
            <person name="Shan W."/>
            <person name="Tripathy S."/>
            <person name="Grunwald N."/>
            <person name="Machado M."/>
            <person name="Johnson C.S."/>
            <person name="Arredondo F."/>
            <person name="Hong C."/>
            <person name="Coffey M."/>
            <person name="Young S.K."/>
            <person name="Zeng Q."/>
            <person name="Gargeya S."/>
            <person name="Fitzgerald M."/>
            <person name="Abouelleil A."/>
            <person name="Alvarado L."/>
            <person name="Chapman S.B."/>
            <person name="Gainer-Dewar J."/>
            <person name="Goldberg J."/>
            <person name="Griggs A."/>
            <person name="Gujja S."/>
            <person name="Hansen M."/>
            <person name="Howarth C."/>
            <person name="Imamovic A."/>
            <person name="Ireland A."/>
            <person name="Larimer J."/>
            <person name="McCowan C."/>
            <person name="Murphy C."/>
            <person name="Pearson M."/>
            <person name="Poon T.W."/>
            <person name="Priest M."/>
            <person name="Roberts A."/>
            <person name="Saif S."/>
            <person name="Shea T."/>
            <person name="Sykes S."/>
            <person name="Wortman J."/>
            <person name="Nusbaum C."/>
            <person name="Birren B."/>
        </authorList>
    </citation>
    <scope>NUCLEOTIDE SEQUENCE [LARGE SCALE GENOMIC DNA]</scope>
    <source>
        <strain evidence="2">CJ02B3</strain>
    </source>
</reference>
<sequence length="57" mass="6150">MDDGKVSEASPSSMSSMNKAYGKLTNGRHRVAATRCGGVTKGCHTNQQPLQLELRED</sequence>
<dbReference type="Proteomes" id="UP000053236">
    <property type="component" value="Unassembled WGS sequence"/>
</dbReference>
<dbReference type="EMBL" id="KI685031">
    <property type="protein sequence ID" value="ETK93017.1"/>
    <property type="molecule type" value="Genomic_DNA"/>
</dbReference>
<feature type="compositionally biased region" description="Low complexity" evidence="1">
    <location>
        <begin position="7"/>
        <end position="16"/>
    </location>
</feature>
<evidence type="ECO:0000313" key="2">
    <source>
        <dbReference type="EMBL" id="ETK93017.1"/>
    </source>
</evidence>
<protein>
    <submittedName>
        <fullName evidence="3">Uncharacterized protein</fullName>
    </submittedName>
</protein>
<accession>W2NYK0</accession>
<dbReference type="Proteomes" id="UP000054532">
    <property type="component" value="Unassembled WGS sequence"/>
</dbReference>